<reference evidence="2" key="1">
    <citation type="submission" date="2015-08" db="EMBL/GenBank/DDBJ databases">
        <title>Genome sequence of the strict anaerobe Clostridium homopropionicum LuHBu1 (DSM 5847T).</title>
        <authorList>
            <person name="Poehlein A."/>
            <person name="Beck M."/>
            <person name="Schiel-Bengelsdorf B."/>
            <person name="Bengelsdorf F.R."/>
            <person name="Daniel R."/>
            <person name="Duerre P."/>
        </authorList>
    </citation>
    <scope>NUCLEOTIDE SEQUENCE [LARGE SCALE GENOMIC DNA]</scope>
    <source>
        <strain evidence="2">DSM 5847</strain>
    </source>
</reference>
<dbReference type="Gene3D" id="3.40.50.300">
    <property type="entry name" value="P-loop containing nucleotide triphosphate hydrolases"/>
    <property type="match status" value="1"/>
</dbReference>
<keyword evidence="2" id="KW-1185">Reference proteome</keyword>
<dbReference type="Proteomes" id="UP000037043">
    <property type="component" value="Unassembled WGS sequence"/>
</dbReference>
<dbReference type="STRING" id="36844.SAMN04488501_101267"/>
<evidence type="ECO:0000313" key="2">
    <source>
        <dbReference type="Proteomes" id="UP000037043"/>
    </source>
</evidence>
<dbReference type="InterPro" id="IPR027417">
    <property type="entry name" value="P-loop_NTPase"/>
</dbReference>
<evidence type="ECO:0000313" key="1">
    <source>
        <dbReference type="EMBL" id="KOA18319.1"/>
    </source>
</evidence>
<organism evidence="1 2">
    <name type="scientific">Clostridium homopropionicum DSM 5847</name>
    <dbReference type="NCBI Taxonomy" id="1121318"/>
    <lineage>
        <taxon>Bacteria</taxon>
        <taxon>Bacillati</taxon>
        <taxon>Bacillota</taxon>
        <taxon>Clostridia</taxon>
        <taxon>Eubacteriales</taxon>
        <taxon>Clostridiaceae</taxon>
        <taxon>Clostridium</taxon>
    </lineage>
</organism>
<dbReference type="GO" id="GO:0016301">
    <property type="term" value="F:kinase activity"/>
    <property type="evidence" value="ECO:0007669"/>
    <property type="project" value="UniProtKB-KW"/>
</dbReference>
<dbReference type="Pfam" id="PF13207">
    <property type="entry name" value="AAA_17"/>
    <property type="match status" value="1"/>
</dbReference>
<dbReference type="SUPFAM" id="SSF52540">
    <property type="entry name" value="P-loop containing nucleoside triphosphate hydrolases"/>
    <property type="match status" value="1"/>
</dbReference>
<proteinExistence type="predicted"/>
<sequence>MDRIINKKIIFVAGIHGVGKTTLCKKISQILSLKHYSASELIMNFNLDVIRKDKKVSDISENQNILLDSIERYLNDEEYYLLDGHFSLLDTNGNITEVPLDTFKSLGLKAIIVLVDEESEILKKLISRDKGCYQIKLIKKFQEKEICYAKEVAESIGIKCKIVNVNSDIDQLVIFINDILNK</sequence>
<protein>
    <submittedName>
        <fullName evidence="1">Adenylate kinase</fullName>
    </submittedName>
</protein>
<name>A0A0L6Z5S7_9CLOT</name>
<dbReference type="AlphaFoldDB" id="A0A0L6Z5S7"/>
<dbReference type="EMBL" id="LHUR01000042">
    <property type="protein sequence ID" value="KOA18319.1"/>
    <property type="molecule type" value="Genomic_DNA"/>
</dbReference>
<keyword evidence="1" id="KW-0418">Kinase</keyword>
<accession>A0A0L6Z5S7</accession>
<dbReference type="RefSeq" id="WP_052222668.1">
    <property type="nucleotide sequence ID" value="NZ_LHUR01000042.1"/>
</dbReference>
<dbReference type="PATRIC" id="fig|1121318.3.peg.3215"/>
<comment type="caution">
    <text evidence="1">The sequence shown here is derived from an EMBL/GenBank/DDBJ whole genome shotgun (WGS) entry which is preliminary data.</text>
</comment>
<gene>
    <name evidence="1" type="ORF">CLHOM_32160</name>
</gene>
<keyword evidence="1" id="KW-0808">Transferase</keyword>